<sequence>MGKVFRALRRASARAVRSLHRRFFLFFFLCSGDVIPRTSRGSIFFNTFFFDGAIYLVIRSLSQFYFLFFFLFFIFYSFFYIIFIPTFICIFFNCVELPNVSVLCTHFPSNNKV</sequence>
<protein>
    <submittedName>
        <fullName evidence="2">Uncharacterized protein</fullName>
    </submittedName>
</protein>
<comment type="caution">
    <text evidence="2">The sequence shown here is derived from an EMBL/GenBank/DDBJ whole genome shotgun (WGS) entry which is preliminary data.</text>
</comment>
<feature type="transmembrane region" description="Helical" evidence="1">
    <location>
        <begin position="65"/>
        <end position="93"/>
    </location>
</feature>
<gene>
    <name evidence="2" type="ORF">PUN28_015093</name>
</gene>
<evidence type="ECO:0000256" key="1">
    <source>
        <dbReference type="SAM" id="Phobius"/>
    </source>
</evidence>
<proteinExistence type="predicted"/>
<keyword evidence="1" id="KW-0472">Membrane</keyword>
<accession>A0AAW2EZB4</accession>
<keyword evidence="3" id="KW-1185">Reference proteome</keyword>
<dbReference type="AlphaFoldDB" id="A0AAW2EZB4"/>
<organism evidence="2 3">
    <name type="scientific">Cardiocondyla obscurior</name>
    <dbReference type="NCBI Taxonomy" id="286306"/>
    <lineage>
        <taxon>Eukaryota</taxon>
        <taxon>Metazoa</taxon>
        <taxon>Ecdysozoa</taxon>
        <taxon>Arthropoda</taxon>
        <taxon>Hexapoda</taxon>
        <taxon>Insecta</taxon>
        <taxon>Pterygota</taxon>
        <taxon>Neoptera</taxon>
        <taxon>Endopterygota</taxon>
        <taxon>Hymenoptera</taxon>
        <taxon>Apocrita</taxon>
        <taxon>Aculeata</taxon>
        <taxon>Formicoidea</taxon>
        <taxon>Formicidae</taxon>
        <taxon>Myrmicinae</taxon>
        <taxon>Cardiocondyla</taxon>
    </lineage>
</organism>
<evidence type="ECO:0000313" key="2">
    <source>
        <dbReference type="EMBL" id="KAL0108320.1"/>
    </source>
</evidence>
<dbReference type="Proteomes" id="UP001430953">
    <property type="component" value="Unassembled WGS sequence"/>
</dbReference>
<name>A0AAW2EZB4_9HYME</name>
<dbReference type="EMBL" id="JADYXP020000016">
    <property type="protein sequence ID" value="KAL0108320.1"/>
    <property type="molecule type" value="Genomic_DNA"/>
</dbReference>
<keyword evidence="1" id="KW-1133">Transmembrane helix</keyword>
<evidence type="ECO:0000313" key="3">
    <source>
        <dbReference type="Proteomes" id="UP001430953"/>
    </source>
</evidence>
<keyword evidence="1" id="KW-0812">Transmembrane</keyword>
<reference evidence="2 3" key="1">
    <citation type="submission" date="2023-03" db="EMBL/GenBank/DDBJ databases">
        <title>High recombination rates correlate with genetic variation in Cardiocondyla obscurior ants.</title>
        <authorList>
            <person name="Errbii M."/>
        </authorList>
    </citation>
    <scope>NUCLEOTIDE SEQUENCE [LARGE SCALE GENOMIC DNA]</scope>
    <source>
        <strain evidence="2">Alpha-2009</strain>
        <tissue evidence="2">Whole body</tissue>
    </source>
</reference>